<gene>
    <name evidence="2" type="ORF">IQ16_06142</name>
</gene>
<reference evidence="2 3" key="1">
    <citation type="journal article" date="2015" name="Stand. Genomic Sci.">
        <title>Genomic Encyclopedia of Bacterial and Archaeal Type Strains, Phase III: the genomes of soil and plant-associated and newly described type strains.</title>
        <authorList>
            <person name="Whitman W.B."/>
            <person name="Woyke T."/>
            <person name="Klenk H.P."/>
            <person name="Zhou Y."/>
            <person name="Lilburn T.G."/>
            <person name="Beck B.J."/>
            <person name="De Vos P."/>
            <person name="Vandamme P."/>
            <person name="Eisen J.A."/>
            <person name="Garrity G."/>
            <person name="Hugenholtz P."/>
            <person name="Kyrpides N.C."/>
        </authorList>
    </citation>
    <scope>NUCLEOTIDE SEQUENCE [LARGE SCALE GENOMIC DNA]</scope>
    <source>
        <strain evidence="2 3">CGMCC 1.10948</strain>
    </source>
</reference>
<evidence type="ECO:0000313" key="3">
    <source>
        <dbReference type="Proteomes" id="UP000316291"/>
    </source>
</evidence>
<dbReference type="InterPro" id="IPR000073">
    <property type="entry name" value="AB_hydrolase_1"/>
</dbReference>
<protein>
    <submittedName>
        <fullName evidence="2">Pimeloyl-ACP methyl ester carboxylesterase</fullName>
    </submittedName>
</protein>
<dbReference type="SUPFAM" id="SSF53474">
    <property type="entry name" value="alpha/beta-Hydrolases"/>
    <property type="match status" value="1"/>
</dbReference>
<name>A0A562R426_9BRAD</name>
<comment type="caution">
    <text evidence="2">The sequence shown here is derived from an EMBL/GenBank/DDBJ whole genome shotgun (WGS) entry which is preliminary data.</text>
</comment>
<dbReference type="RefSeq" id="WP_018645962.1">
    <property type="nucleotide sequence ID" value="NZ_VLLA01000019.1"/>
</dbReference>
<dbReference type="Pfam" id="PF12697">
    <property type="entry name" value="Abhydrolase_6"/>
    <property type="match status" value="1"/>
</dbReference>
<dbReference type="EMBL" id="VLLA01000019">
    <property type="protein sequence ID" value="TWI63832.1"/>
    <property type="molecule type" value="Genomic_DNA"/>
</dbReference>
<keyword evidence="3" id="KW-1185">Reference proteome</keyword>
<feature type="domain" description="AB hydrolase-1" evidence="1">
    <location>
        <begin position="48"/>
        <end position="304"/>
    </location>
</feature>
<evidence type="ECO:0000313" key="2">
    <source>
        <dbReference type="EMBL" id="TWI63832.1"/>
    </source>
</evidence>
<dbReference type="OrthoDB" id="7820973at2"/>
<dbReference type="AlphaFoldDB" id="A0A562R426"/>
<proteinExistence type="predicted"/>
<accession>A0A562R426</accession>
<dbReference type="InterPro" id="IPR029058">
    <property type="entry name" value="AB_hydrolase_fold"/>
</dbReference>
<dbReference type="PANTHER" id="PTHR43194:SF5">
    <property type="entry name" value="PIMELOYL-[ACYL-CARRIER PROTEIN] METHYL ESTER ESTERASE"/>
    <property type="match status" value="1"/>
</dbReference>
<dbReference type="PANTHER" id="PTHR43194">
    <property type="entry name" value="HYDROLASE ALPHA/BETA FOLD FAMILY"/>
    <property type="match status" value="1"/>
</dbReference>
<evidence type="ECO:0000259" key="1">
    <source>
        <dbReference type="Pfam" id="PF12697"/>
    </source>
</evidence>
<dbReference type="Proteomes" id="UP000316291">
    <property type="component" value="Unassembled WGS sequence"/>
</dbReference>
<sequence length="315" mass="33998">MEATPARRSAKDPSCEREVRCFYAGTGAHPVYVDHVPSPRAATGRAPVVMVHGGGHTGTCYLATPDGRPGWAVRFAAAGRDVFVPDWPGHGRSPQPADFPRLGTADVAASLLALVEQIGPAVLLVHSASGPMAWWMAERRPDLVRAVIGIAPGPPANLLRDLPDDPALILALRDDASAGHPVYSDETMPVRLTAEFAAAYWANAPRFPQGAFENYCRSFAPESARILNERFNIAGRGLRIGDPKRLRSTPIMIVTGDRDPRHPREIDAATAGYLGAEFVWLPDRGIEGNGHMMMIENNSDDLAAMILAWLDAVKC</sequence>
<dbReference type="Gene3D" id="3.40.50.1820">
    <property type="entry name" value="alpha/beta hydrolase"/>
    <property type="match status" value="2"/>
</dbReference>
<dbReference type="InterPro" id="IPR050228">
    <property type="entry name" value="Carboxylesterase_BioH"/>
</dbReference>
<organism evidence="2 3">
    <name type="scientific">Bradyrhizobium huanghuaihaiense</name>
    <dbReference type="NCBI Taxonomy" id="990078"/>
    <lineage>
        <taxon>Bacteria</taxon>
        <taxon>Pseudomonadati</taxon>
        <taxon>Pseudomonadota</taxon>
        <taxon>Alphaproteobacteria</taxon>
        <taxon>Hyphomicrobiales</taxon>
        <taxon>Nitrobacteraceae</taxon>
        <taxon>Bradyrhizobium</taxon>
    </lineage>
</organism>